<evidence type="ECO:0000256" key="2">
    <source>
        <dbReference type="ARBA" id="ARBA00022630"/>
    </source>
</evidence>
<feature type="domain" description="FAD/NAD(P)-binding" evidence="12">
    <location>
        <begin position="7"/>
        <end position="316"/>
    </location>
</feature>
<organism evidence="13 14">
    <name type="scientific">Palleronia sediminis</name>
    <dbReference type="NCBI Taxonomy" id="2547833"/>
    <lineage>
        <taxon>Bacteria</taxon>
        <taxon>Pseudomonadati</taxon>
        <taxon>Pseudomonadota</taxon>
        <taxon>Alphaproteobacteria</taxon>
        <taxon>Rhodobacterales</taxon>
        <taxon>Roseobacteraceae</taxon>
        <taxon>Palleronia</taxon>
    </lineage>
</organism>
<keyword evidence="5 10" id="KW-0560">Oxidoreductase</keyword>
<evidence type="ECO:0000256" key="5">
    <source>
        <dbReference type="ARBA" id="ARBA00023002"/>
    </source>
</evidence>
<dbReference type="InterPro" id="IPR023753">
    <property type="entry name" value="FAD/NAD-binding_dom"/>
</dbReference>
<dbReference type="PANTHER" id="PTHR43014:SF2">
    <property type="entry name" value="MERCURIC REDUCTASE"/>
    <property type="match status" value="1"/>
</dbReference>
<keyword evidence="3 8" id="KW-0274">FAD</keyword>
<keyword evidence="4" id="KW-0521">NADP</keyword>
<dbReference type="Pfam" id="PF07992">
    <property type="entry name" value="Pyr_redox_2"/>
    <property type="match status" value="1"/>
</dbReference>
<dbReference type="PRINTS" id="PR00368">
    <property type="entry name" value="FADPNR"/>
</dbReference>
<keyword evidence="2 10" id="KW-0285">Flavoprotein</keyword>
<evidence type="ECO:0000313" key="14">
    <source>
        <dbReference type="Proteomes" id="UP000295701"/>
    </source>
</evidence>
<dbReference type="PROSITE" id="PS00076">
    <property type="entry name" value="PYRIDINE_REDOX_1"/>
    <property type="match status" value="1"/>
</dbReference>
<keyword evidence="6" id="KW-1015">Disulfide bond</keyword>
<feature type="binding site" evidence="8">
    <location>
        <position position="262"/>
    </location>
    <ligand>
        <name>NAD(+)</name>
        <dbReference type="ChEBI" id="CHEBI:57540"/>
    </ligand>
</feature>
<reference evidence="13 14" key="1">
    <citation type="submission" date="2019-03" db="EMBL/GenBank/DDBJ databases">
        <title>Primorskyibacter sp. SS33 isolated from sediments.</title>
        <authorList>
            <person name="Xunke S."/>
        </authorList>
    </citation>
    <scope>NUCLEOTIDE SEQUENCE [LARGE SCALE GENOMIC DNA]</scope>
    <source>
        <strain evidence="13 14">SS33</strain>
    </source>
</reference>
<comment type="similarity">
    <text evidence="1 10">Belongs to the class-I pyridine nucleotide-disulfide oxidoreductase family.</text>
</comment>
<protein>
    <submittedName>
        <fullName evidence="13">Dihydrolipoamide dehydrogenase</fullName>
    </submittedName>
</protein>
<dbReference type="FunFam" id="3.30.390.30:FF:000001">
    <property type="entry name" value="Dihydrolipoyl dehydrogenase"/>
    <property type="match status" value="1"/>
</dbReference>
<feature type="disulfide bond" description="Redox-active" evidence="9">
    <location>
        <begin position="43"/>
        <end position="48"/>
    </location>
</feature>
<dbReference type="Gene3D" id="3.50.50.60">
    <property type="entry name" value="FAD/NAD(P)-binding domain"/>
    <property type="match status" value="2"/>
</dbReference>
<dbReference type="GO" id="GO:0003955">
    <property type="term" value="F:NAD(P)H dehydrogenase (quinone) activity"/>
    <property type="evidence" value="ECO:0007669"/>
    <property type="project" value="TreeGrafter"/>
</dbReference>
<comment type="caution">
    <text evidence="13">The sequence shown here is derived from an EMBL/GenBank/DDBJ whole genome shotgun (WGS) entry which is preliminary data.</text>
</comment>
<dbReference type="InterPro" id="IPR036188">
    <property type="entry name" value="FAD/NAD-bd_sf"/>
</dbReference>
<dbReference type="Pfam" id="PF02852">
    <property type="entry name" value="Pyr_redox_dim"/>
    <property type="match status" value="1"/>
</dbReference>
<dbReference type="InterPro" id="IPR001100">
    <property type="entry name" value="Pyr_nuc-diS_OxRdtase"/>
</dbReference>
<feature type="binding site" evidence="8">
    <location>
        <position position="52"/>
    </location>
    <ligand>
        <name>FAD</name>
        <dbReference type="ChEBI" id="CHEBI:57692"/>
    </ligand>
</feature>
<dbReference type="InterPro" id="IPR012999">
    <property type="entry name" value="Pyr_OxRdtase_I_AS"/>
</dbReference>
<evidence type="ECO:0000259" key="12">
    <source>
        <dbReference type="Pfam" id="PF07992"/>
    </source>
</evidence>
<dbReference type="OrthoDB" id="9776382at2"/>
<dbReference type="PANTHER" id="PTHR43014">
    <property type="entry name" value="MERCURIC REDUCTASE"/>
    <property type="match status" value="1"/>
</dbReference>
<evidence type="ECO:0000256" key="10">
    <source>
        <dbReference type="RuleBase" id="RU003691"/>
    </source>
</evidence>
<dbReference type="GO" id="GO:0050660">
    <property type="term" value="F:flavin adenine dinucleotide binding"/>
    <property type="evidence" value="ECO:0007669"/>
    <property type="project" value="TreeGrafter"/>
</dbReference>
<proteinExistence type="inferred from homology"/>
<evidence type="ECO:0000256" key="4">
    <source>
        <dbReference type="ARBA" id="ARBA00022857"/>
    </source>
</evidence>
<sequence length="471" mass="50017">MERISCDICIVGAGSAGLSVASGAAQLGADVVLIEGRKMGGDCLNFGCVPSKALIAAGKHAQTVRKGGMGVAPAAPQVDFAAAKDHVEAAIEALAPADSVERFEGLGVRVIRDWARFVSPTEMQVGERRIKARRFVLATGSSPLVPPIEGLDAVPYFTNETIFDLRERPEHLIVIGGGNIGMEMAQAHRRLGCKVTVVEGSRALAKDDPEAVAILMERLRGEGIEIVEGEQAARVTGQDGAVTVETEGGRSFSGSHLLIAVGRKVNLDRLDLDAGGVKHDRAIEVGDDLRSTSNRRVYAIGDAAGRLQFTHVAGYHAGVVVRSIVFGLPAKAKQHHIPWATYTDPELAQVGLTEAQAREEHGGNLEVVRAEYAENDRANTEDRTTGFVKVMVVRGKPVGATIVGAQAGELIGVWALAIANGLRMKALADTVLPYPTLMELNKKAASAYFSPRLFGNDTLKSVVGLIQKYLP</sequence>
<evidence type="ECO:0000256" key="8">
    <source>
        <dbReference type="PIRSR" id="PIRSR000350-3"/>
    </source>
</evidence>
<evidence type="ECO:0000256" key="9">
    <source>
        <dbReference type="PIRSR" id="PIRSR000350-4"/>
    </source>
</evidence>
<keyword evidence="8" id="KW-0520">NAD</keyword>
<evidence type="ECO:0000313" key="13">
    <source>
        <dbReference type="EMBL" id="TDL77684.1"/>
    </source>
</evidence>
<dbReference type="PRINTS" id="PR00411">
    <property type="entry name" value="PNDRDTASEI"/>
</dbReference>
<dbReference type="EMBL" id="SNAA01000015">
    <property type="protein sequence ID" value="TDL77684.1"/>
    <property type="molecule type" value="Genomic_DNA"/>
</dbReference>
<keyword evidence="14" id="KW-1185">Reference proteome</keyword>
<evidence type="ECO:0000256" key="7">
    <source>
        <dbReference type="ARBA" id="ARBA00023284"/>
    </source>
</evidence>
<dbReference type="PIRSF" id="PIRSF000350">
    <property type="entry name" value="Mercury_reductase_MerA"/>
    <property type="match status" value="1"/>
</dbReference>
<feature type="binding site" evidence="8">
    <location>
        <begin position="139"/>
        <end position="141"/>
    </location>
    <ligand>
        <name>FAD</name>
        <dbReference type="ChEBI" id="CHEBI:57692"/>
    </ligand>
</feature>
<keyword evidence="7 10" id="KW-0676">Redox-active center</keyword>
<dbReference type="RefSeq" id="WP_133397508.1">
    <property type="nucleotide sequence ID" value="NZ_SNAA01000015.1"/>
</dbReference>
<dbReference type="InterPro" id="IPR016156">
    <property type="entry name" value="FAD/NAD-linked_Rdtase_dimer_sf"/>
</dbReference>
<dbReference type="SUPFAM" id="SSF55424">
    <property type="entry name" value="FAD/NAD-linked reductases, dimerisation (C-terminal) domain"/>
    <property type="match status" value="1"/>
</dbReference>
<keyword evidence="8" id="KW-0547">Nucleotide-binding</keyword>
<accession>A0A4R6A4U4</accession>
<dbReference type="InterPro" id="IPR004099">
    <property type="entry name" value="Pyr_nucl-diS_OxRdtase_dimer"/>
</dbReference>
<feature type="domain" description="Pyridine nucleotide-disulphide oxidoreductase dimerisation" evidence="11">
    <location>
        <begin position="337"/>
        <end position="444"/>
    </location>
</feature>
<feature type="binding site" evidence="8">
    <location>
        <begin position="176"/>
        <end position="183"/>
    </location>
    <ligand>
        <name>NAD(+)</name>
        <dbReference type="ChEBI" id="CHEBI:57540"/>
    </ligand>
</feature>
<evidence type="ECO:0000256" key="3">
    <source>
        <dbReference type="ARBA" id="ARBA00022827"/>
    </source>
</evidence>
<dbReference type="Proteomes" id="UP000295701">
    <property type="component" value="Unassembled WGS sequence"/>
</dbReference>
<gene>
    <name evidence="13" type="ORF">E2L08_12905</name>
</gene>
<evidence type="ECO:0000259" key="11">
    <source>
        <dbReference type="Pfam" id="PF02852"/>
    </source>
</evidence>
<evidence type="ECO:0000256" key="1">
    <source>
        <dbReference type="ARBA" id="ARBA00007532"/>
    </source>
</evidence>
<dbReference type="GO" id="GO:0016668">
    <property type="term" value="F:oxidoreductase activity, acting on a sulfur group of donors, NAD(P) as acceptor"/>
    <property type="evidence" value="ECO:0007669"/>
    <property type="project" value="InterPro"/>
</dbReference>
<name>A0A4R6A4U4_9RHOB</name>
<feature type="binding site" evidence="8">
    <location>
        <position position="302"/>
    </location>
    <ligand>
        <name>FAD</name>
        <dbReference type="ChEBI" id="CHEBI:57692"/>
    </ligand>
</feature>
<dbReference type="Gene3D" id="3.30.390.30">
    <property type="match status" value="1"/>
</dbReference>
<dbReference type="AlphaFoldDB" id="A0A4R6A4U4"/>
<dbReference type="SUPFAM" id="SSF51905">
    <property type="entry name" value="FAD/NAD(P)-binding domain"/>
    <property type="match status" value="1"/>
</dbReference>
<evidence type="ECO:0000256" key="6">
    <source>
        <dbReference type="ARBA" id="ARBA00023157"/>
    </source>
</evidence>
<feature type="binding site" evidence="8">
    <location>
        <position position="199"/>
    </location>
    <ligand>
        <name>NAD(+)</name>
        <dbReference type="ChEBI" id="CHEBI:57540"/>
    </ligand>
</feature>
<comment type="cofactor">
    <cofactor evidence="8">
        <name>FAD</name>
        <dbReference type="ChEBI" id="CHEBI:57692"/>
    </cofactor>
    <text evidence="8">Binds 1 FAD per subunit.</text>
</comment>